<evidence type="ECO:0000313" key="2">
    <source>
        <dbReference type="EMBL" id="KAK9750832.1"/>
    </source>
</evidence>
<dbReference type="Proteomes" id="UP001443914">
    <property type="component" value="Unassembled WGS sequence"/>
</dbReference>
<comment type="caution">
    <text evidence="2">The sequence shown here is derived from an EMBL/GenBank/DDBJ whole genome shotgun (WGS) entry which is preliminary data.</text>
</comment>
<dbReference type="PANTHER" id="PTHR36034">
    <property type="entry name" value="EXPRESSED PROTEIN"/>
    <property type="match status" value="1"/>
</dbReference>
<accession>A0AAW1MZM3</accession>
<reference evidence="2" key="1">
    <citation type="submission" date="2024-03" db="EMBL/GenBank/DDBJ databases">
        <title>WGS assembly of Saponaria officinalis var. Norfolk2.</title>
        <authorList>
            <person name="Jenkins J."/>
            <person name="Shu S."/>
            <person name="Grimwood J."/>
            <person name="Barry K."/>
            <person name="Goodstein D."/>
            <person name="Schmutz J."/>
            <person name="Leebens-Mack J."/>
            <person name="Osbourn A."/>
        </authorList>
    </citation>
    <scope>NUCLEOTIDE SEQUENCE [LARGE SCALE GENOMIC DNA]</scope>
    <source>
        <strain evidence="2">JIC</strain>
    </source>
</reference>
<keyword evidence="3" id="KW-1185">Reference proteome</keyword>
<sequence>MQVLLQVNVGVDFLKDPVLEILQFEKHHDQNSGVNSDIPIKDEHNPSAELLKWLLPLDNSHHPVNRPVSPALMNAAHKTSFSASSGSQLFSLNHFRSYSMSSLPQNVTPVASPSLSAASSKPNFDLEDWDRFMSQKSAKSPRSGSQGLLSFRGVPLEPERFSVCCGLEGIYIPGRRWRKKLEIIQPVEIHTYTADCNTNDLLCVQIKNVSPAHVQDIVVYIDAITIILEEASKGGPLSSVPVACIEAGTDHCLPNLALRRGEQHSFILKPAATALKKPKLQVDKVSQFRSKAGSKASSMRLPPTAVESTRNGSSSDKYAVLVSCRCNYSESRLFFKKPTDWRPRMLRDFMISVATETSKQTVNASRKNSQLPVQVLTLQASNLTSEDLTLTILAPASFTPPPSVLSLNSPSSPPSLVAFSATQRLSSIAPLAENKSQNGTQSLSLDEQTVPVADAIPMTALSCTHLWLHSRVPLGCVPSHSTATIKLELLPLTDGIITLDTLQIYVKEKGVTYIPEYALKINATSSIATGII</sequence>
<gene>
    <name evidence="2" type="ORF">RND81_02G225300</name>
</gene>
<dbReference type="PANTHER" id="PTHR36034:SF2">
    <property type="entry name" value="EXPRESSED PROTEIN"/>
    <property type="match status" value="1"/>
</dbReference>
<protein>
    <submittedName>
        <fullName evidence="2">Uncharacterized protein</fullName>
    </submittedName>
</protein>
<evidence type="ECO:0000256" key="1">
    <source>
        <dbReference type="SAM" id="MobiDB-lite"/>
    </source>
</evidence>
<evidence type="ECO:0000313" key="3">
    <source>
        <dbReference type="Proteomes" id="UP001443914"/>
    </source>
</evidence>
<dbReference type="EMBL" id="JBDFQZ010000002">
    <property type="protein sequence ID" value="KAK9750832.1"/>
    <property type="molecule type" value="Genomic_DNA"/>
</dbReference>
<name>A0AAW1MZM3_SAPOF</name>
<organism evidence="2 3">
    <name type="scientific">Saponaria officinalis</name>
    <name type="common">Common soapwort</name>
    <name type="synonym">Lychnis saponaria</name>
    <dbReference type="NCBI Taxonomy" id="3572"/>
    <lineage>
        <taxon>Eukaryota</taxon>
        <taxon>Viridiplantae</taxon>
        <taxon>Streptophyta</taxon>
        <taxon>Embryophyta</taxon>
        <taxon>Tracheophyta</taxon>
        <taxon>Spermatophyta</taxon>
        <taxon>Magnoliopsida</taxon>
        <taxon>eudicotyledons</taxon>
        <taxon>Gunneridae</taxon>
        <taxon>Pentapetalae</taxon>
        <taxon>Caryophyllales</taxon>
        <taxon>Caryophyllaceae</taxon>
        <taxon>Caryophylleae</taxon>
        <taxon>Saponaria</taxon>
    </lineage>
</organism>
<dbReference type="AlphaFoldDB" id="A0AAW1MZM3"/>
<proteinExistence type="predicted"/>
<feature type="region of interest" description="Disordered" evidence="1">
    <location>
        <begin position="291"/>
        <end position="310"/>
    </location>
</feature>